<dbReference type="SUPFAM" id="SSF50182">
    <property type="entry name" value="Sm-like ribonucleoproteins"/>
    <property type="match status" value="1"/>
</dbReference>
<proteinExistence type="predicted"/>
<dbReference type="Pfam" id="PF01423">
    <property type="entry name" value="LSM"/>
    <property type="match status" value="1"/>
</dbReference>
<dbReference type="GO" id="GO:0071254">
    <property type="term" value="C:cytoplasmic U snRNP body"/>
    <property type="evidence" value="ECO:0007669"/>
    <property type="project" value="TreeGrafter"/>
</dbReference>
<reference evidence="4" key="1">
    <citation type="submission" date="2016-06" db="UniProtKB">
        <authorList>
            <consortium name="WormBaseParasite"/>
        </authorList>
    </citation>
    <scope>IDENTIFICATION</scope>
</reference>
<organism evidence="4">
    <name type="scientific">Onchocerca flexuosa</name>
    <dbReference type="NCBI Taxonomy" id="387005"/>
    <lineage>
        <taxon>Eukaryota</taxon>
        <taxon>Metazoa</taxon>
        <taxon>Ecdysozoa</taxon>
        <taxon>Nematoda</taxon>
        <taxon>Chromadorea</taxon>
        <taxon>Rhabditida</taxon>
        <taxon>Spirurina</taxon>
        <taxon>Spiruromorpha</taxon>
        <taxon>Filarioidea</taxon>
        <taxon>Onchocercidae</taxon>
        <taxon>Onchocerca</taxon>
    </lineage>
</organism>
<dbReference type="GO" id="GO:0016604">
    <property type="term" value="C:nuclear body"/>
    <property type="evidence" value="ECO:0007669"/>
    <property type="project" value="TreeGrafter"/>
</dbReference>
<evidence type="ECO:0000313" key="4">
    <source>
        <dbReference type="WBParaSite" id="OFLC_0000179001-mRNA-1"/>
    </source>
</evidence>
<accession>A0A183H2T1</accession>
<dbReference type="Gene3D" id="2.30.30.100">
    <property type="match status" value="1"/>
</dbReference>
<dbReference type="PANTHER" id="PTHR21196:SF1">
    <property type="entry name" value="U7 SNRNA-ASSOCIATED SM-LIKE PROTEIN LSM10"/>
    <property type="match status" value="1"/>
</dbReference>
<dbReference type="InterPro" id="IPR001163">
    <property type="entry name" value="Sm_dom_euk/arc"/>
</dbReference>
<dbReference type="STRING" id="387005.A0A183H2T1"/>
<name>A0A183H2T1_9BILA</name>
<dbReference type="GO" id="GO:0071208">
    <property type="term" value="F:histone pre-mRNA DCP binding"/>
    <property type="evidence" value="ECO:0007669"/>
    <property type="project" value="TreeGrafter"/>
</dbReference>
<gene>
    <name evidence="2" type="ORF">OFLC_LOCUS1790</name>
</gene>
<dbReference type="Proteomes" id="UP000267606">
    <property type="component" value="Unassembled WGS sequence"/>
</dbReference>
<protein>
    <submittedName>
        <fullName evidence="4">Sm domain-containing protein</fullName>
    </submittedName>
</protein>
<evidence type="ECO:0000259" key="1">
    <source>
        <dbReference type="SMART" id="SM00651"/>
    </source>
</evidence>
<keyword evidence="3" id="KW-1185">Reference proteome</keyword>
<reference evidence="2 3" key="2">
    <citation type="submission" date="2018-11" db="EMBL/GenBank/DDBJ databases">
        <authorList>
            <consortium name="Pathogen Informatics"/>
        </authorList>
    </citation>
    <scope>NUCLEOTIDE SEQUENCE [LARGE SCALE GENOMIC DNA]</scope>
</reference>
<dbReference type="PANTHER" id="PTHR21196">
    <property type="entry name" value="U7 SNRNA-ASSOCIATED SM-LIKE PROTEIN LSM10"/>
    <property type="match status" value="1"/>
</dbReference>
<feature type="domain" description="Sm" evidence="1">
    <location>
        <begin position="20"/>
        <end position="87"/>
    </location>
</feature>
<sequence length="116" mass="13360">MASLRSTELRRKRSANTMACLLQGREGSSVNIELKDYSVVQGILAHCDDAMNIEMKVVTIYQSKHPFKSFHCDNFYIQGKFIRFVHFDHYFNAAKIIHRSLNVRRKFGGSSGKRTC</sequence>
<dbReference type="GO" id="GO:0071209">
    <property type="term" value="F:U7 snRNA binding"/>
    <property type="evidence" value="ECO:0007669"/>
    <property type="project" value="TreeGrafter"/>
</dbReference>
<dbReference type="GO" id="GO:0006398">
    <property type="term" value="P:mRNA 3'-end processing by stem-loop binding and cleavage"/>
    <property type="evidence" value="ECO:0007669"/>
    <property type="project" value="TreeGrafter"/>
</dbReference>
<dbReference type="InterPro" id="IPR052840">
    <property type="entry name" value="U7_snRNA_Sm-like"/>
</dbReference>
<dbReference type="InterPro" id="IPR010920">
    <property type="entry name" value="LSM_dom_sf"/>
</dbReference>
<dbReference type="CDD" id="cd01733">
    <property type="entry name" value="LSm10"/>
    <property type="match status" value="1"/>
</dbReference>
<evidence type="ECO:0000313" key="2">
    <source>
        <dbReference type="EMBL" id="VDO30792.1"/>
    </source>
</evidence>
<dbReference type="SMART" id="SM00651">
    <property type="entry name" value="Sm"/>
    <property type="match status" value="1"/>
</dbReference>
<evidence type="ECO:0000313" key="3">
    <source>
        <dbReference type="Proteomes" id="UP000267606"/>
    </source>
</evidence>
<dbReference type="AlphaFoldDB" id="A0A183H2T1"/>
<dbReference type="WBParaSite" id="OFLC_0000179001-mRNA-1">
    <property type="protein sequence ID" value="OFLC_0000179001-mRNA-1"/>
    <property type="gene ID" value="OFLC_0000179001"/>
</dbReference>
<dbReference type="EMBL" id="UZAJ01000909">
    <property type="protein sequence ID" value="VDO30792.1"/>
    <property type="molecule type" value="Genomic_DNA"/>
</dbReference>